<feature type="transmembrane region" description="Helical" evidence="6">
    <location>
        <begin position="57"/>
        <end position="78"/>
    </location>
</feature>
<organism evidence="8 9">
    <name type="scientific">Bifidobacterium callitrichos DSM 23973</name>
    <dbReference type="NCBI Taxonomy" id="1437609"/>
    <lineage>
        <taxon>Bacteria</taxon>
        <taxon>Bacillati</taxon>
        <taxon>Actinomycetota</taxon>
        <taxon>Actinomycetes</taxon>
        <taxon>Bifidobacteriales</taxon>
        <taxon>Bifidobacteriaceae</taxon>
        <taxon>Bifidobacterium</taxon>
    </lineage>
</organism>
<keyword evidence="2" id="KW-1003">Cell membrane</keyword>
<feature type="transmembrane region" description="Helical" evidence="6">
    <location>
        <begin position="90"/>
        <end position="108"/>
    </location>
</feature>
<dbReference type="STRING" id="1437609.BCAL_1489"/>
<dbReference type="PANTHER" id="PTHR30619">
    <property type="entry name" value="DNA INTERNALIZATION/COMPETENCE PROTEIN COMEC/REC2"/>
    <property type="match status" value="1"/>
</dbReference>
<gene>
    <name evidence="8" type="ORF">BCAL_1489</name>
</gene>
<sequence length="577" mass="62041">MGRKTGARRARESRVECGSRDRRLLPVAITLWAACLFARFLFDALVASTMGGVTLDGATIVISVAAAAAIGIAIWLLSTRLARIGIGREIVMVCVMTALLGMIATWSVKAIAWHDPAAAKARETSGYMHIEGTVIEPVQVSSNREADCQAEMRLQAIDDGIIRVGSHARVRVFALDDDCTRIHRGAVYRVSGAFGEARFGSTPLWMSVQGEDGLRLLQEQPWPERCREHVQESFFRATSGLSEQGRVLVPGLTMGFLGQDHLPSAYDARPINDTYATQLEERFRAAGIMHLMAVSGGHFVIIAGLVRRACARLLVPRRIVAILWVVSTAVLAALMAPGDSVSRALVMGWIGAAALYLGRRTQALSALCVTVIVMLLGDPSLAWSYGFALSSAAVLGIVMMSEPIAEVMALLLPDRLADALAMTLAAQTATLPIQVMMEPQLPVWSIPANLLVAPVVDFATIMGLAGLAVAWMNVEMASMLAWVASWGTRVMERVAMWLGGGDHAVVPWAGGVGGALLLAGVEAASSSAVIAIARMLGPSQAVHALPGIPFTANPRNRIRIWWDDTIRMIRHLDQYLD</sequence>
<name>A0A087A212_9BIFI</name>
<evidence type="ECO:0000256" key="3">
    <source>
        <dbReference type="ARBA" id="ARBA00022692"/>
    </source>
</evidence>
<accession>A0A087A212</accession>
<reference evidence="8 9" key="1">
    <citation type="submission" date="2014-03" db="EMBL/GenBank/DDBJ databases">
        <title>Genomics of Bifidobacteria.</title>
        <authorList>
            <person name="Ventura M."/>
            <person name="Milani C."/>
            <person name="Lugli G.A."/>
        </authorList>
    </citation>
    <scope>NUCLEOTIDE SEQUENCE [LARGE SCALE GENOMIC DNA]</scope>
    <source>
        <strain evidence="8 9">DSM 23973</strain>
    </source>
</reference>
<evidence type="ECO:0000256" key="4">
    <source>
        <dbReference type="ARBA" id="ARBA00022989"/>
    </source>
</evidence>
<evidence type="ECO:0000313" key="8">
    <source>
        <dbReference type="EMBL" id="KFI52812.1"/>
    </source>
</evidence>
<comment type="caution">
    <text evidence="8">The sequence shown here is derived from an EMBL/GenBank/DDBJ whole genome shotgun (WGS) entry which is preliminary data.</text>
</comment>
<evidence type="ECO:0000256" key="6">
    <source>
        <dbReference type="SAM" id="Phobius"/>
    </source>
</evidence>
<dbReference type="eggNOG" id="COG0658">
    <property type="taxonomic scope" value="Bacteria"/>
</dbReference>
<feature type="transmembrane region" description="Helical" evidence="6">
    <location>
        <begin position="449"/>
        <end position="471"/>
    </location>
</feature>
<dbReference type="PROSITE" id="PS51257">
    <property type="entry name" value="PROKAR_LIPOPROTEIN"/>
    <property type="match status" value="1"/>
</dbReference>
<dbReference type="GO" id="GO:0005886">
    <property type="term" value="C:plasma membrane"/>
    <property type="evidence" value="ECO:0007669"/>
    <property type="project" value="UniProtKB-SubCell"/>
</dbReference>
<dbReference type="InterPro" id="IPR004477">
    <property type="entry name" value="ComEC_N"/>
</dbReference>
<feature type="transmembrane region" description="Helical" evidence="6">
    <location>
        <begin position="364"/>
        <end position="386"/>
    </location>
</feature>
<evidence type="ECO:0000313" key="9">
    <source>
        <dbReference type="Proteomes" id="UP000029072"/>
    </source>
</evidence>
<keyword evidence="4 6" id="KW-1133">Transmembrane helix</keyword>
<evidence type="ECO:0000256" key="2">
    <source>
        <dbReference type="ARBA" id="ARBA00022475"/>
    </source>
</evidence>
<feature type="transmembrane region" description="Helical" evidence="6">
    <location>
        <begin position="318"/>
        <end position="335"/>
    </location>
</feature>
<dbReference type="OrthoDB" id="7177610at2"/>
<evidence type="ECO:0000259" key="7">
    <source>
        <dbReference type="Pfam" id="PF03772"/>
    </source>
</evidence>
<dbReference type="NCBIfam" id="TIGR00360">
    <property type="entry name" value="ComEC_N-term"/>
    <property type="match status" value="1"/>
</dbReference>
<keyword evidence="3 6" id="KW-0812">Transmembrane</keyword>
<dbReference type="Proteomes" id="UP000029072">
    <property type="component" value="Unassembled WGS sequence"/>
</dbReference>
<protein>
    <submittedName>
        <fullName evidence="8">Competence protein</fullName>
    </submittedName>
</protein>
<dbReference type="AlphaFoldDB" id="A0A087A212"/>
<keyword evidence="5 6" id="KW-0472">Membrane</keyword>
<dbReference type="InterPro" id="IPR052159">
    <property type="entry name" value="Competence_DNA_uptake"/>
</dbReference>
<feature type="transmembrane region" description="Helical" evidence="6">
    <location>
        <begin position="341"/>
        <end position="357"/>
    </location>
</feature>
<dbReference type="RefSeq" id="WP_043163805.1">
    <property type="nucleotide sequence ID" value="NZ_JDUV01000001.1"/>
</dbReference>
<proteinExistence type="predicted"/>
<dbReference type="EMBL" id="JGYS01000015">
    <property type="protein sequence ID" value="KFI52812.1"/>
    <property type="molecule type" value="Genomic_DNA"/>
</dbReference>
<feature type="domain" description="ComEC/Rec2-related protein" evidence="7">
    <location>
        <begin position="276"/>
        <end position="518"/>
    </location>
</feature>
<evidence type="ECO:0000256" key="5">
    <source>
        <dbReference type="ARBA" id="ARBA00023136"/>
    </source>
</evidence>
<comment type="subcellular location">
    <subcellularLocation>
        <location evidence="1">Cell membrane</location>
        <topology evidence="1">Multi-pass membrane protein</topology>
    </subcellularLocation>
</comment>
<feature type="transmembrane region" description="Helical" evidence="6">
    <location>
        <begin position="24"/>
        <end position="42"/>
    </location>
</feature>
<feature type="transmembrane region" description="Helical" evidence="6">
    <location>
        <begin position="287"/>
        <end position="306"/>
    </location>
</feature>
<dbReference type="PANTHER" id="PTHR30619:SF7">
    <property type="entry name" value="BETA-LACTAMASE DOMAIN PROTEIN"/>
    <property type="match status" value="1"/>
</dbReference>
<dbReference type="Pfam" id="PF03772">
    <property type="entry name" value="Competence"/>
    <property type="match status" value="1"/>
</dbReference>
<feature type="transmembrane region" description="Helical" evidence="6">
    <location>
        <begin position="392"/>
        <end position="412"/>
    </location>
</feature>
<evidence type="ECO:0000256" key="1">
    <source>
        <dbReference type="ARBA" id="ARBA00004651"/>
    </source>
</evidence>